<sequence length="87" mass="10001">MSLRLSPAILLAPLRDEAKAVSTKIADQKCLHEMRCPYQGFSSPALAQRRRLLAANLVQQNSRRDRRIQRRHFALHRNADALVAKRQ</sequence>
<dbReference type="EMBL" id="SJPT01000010">
    <property type="protein sequence ID" value="TWU17759.1"/>
    <property type="molecule type" value="Genomic_DNA"/>
</dbReference>
<gene>
    <name evidence="1" type="ORF">Pla52o_49740</name>
</gene>
<name>A0A5C6C4M9_9BACT</name>
<comment type="caution">
    <text evidence="1">The sequence shown here is derived from an EMBL/GenBank/DDBJ whole genome shotgun (WGS) entry which is preliminary data.</text>
</comment>
<evidence type="ECO:0000313" key="2">
    <source>
        <dbReference type="Proteomes" id="UP000316304"/>
    </source>
</evidence>
<dbReference type="AlphaFoldDB" id="A0A5C6C4M9"/>
<dbReference type="Proteomes" id="UP000316304">
    <property type="component" value="Unassembled WGS sequence"/>
</dbReference>
<keyword evidence="2" id="KW-1185">Reference proteome</keyword>
<accession>A0A5C6C4M9</accession>
<organism evidence="1 2">
    <name type="scientific">Novipirellula galeiformis</name>
    <dbReference type="NCBI Taxonomy" id="2528004"/>
    <lineage>
        <taxon>Bacteria</taxon>
        <taxon>Pseudomonadati</taxon>
        <taxon>Planctomycetota</taxon>
        <taxon>Planctomycetia</taxon>
        <taxon>Pirellulales</taxon>
        <taxon>Pirellulaceae</taxon>
        <taxon>Novipirellula</taxon>
    </lineage>
</organism>
<reference evidence="1 2" key="1">
    <citation type="submission" date="2019-02" db="EMBL/GenBank/DDBJ databases">
        <title>Deep-cultivation of Planctomycetes and their phenomic and genomic characterization uncovers novel biology.</title>
        <authorList>
            <person name="Wiegand S."/>
            <person name="Jogler M."/>
            <person name="Boedeker C."/>
            <person name="Pinto D."/>
            <person name="Vollmers J."/>
            <person name="Rivas-Marin E."/>
            <person name="Kohn T."/>
            <person name="Peeters S.H."/>
            <person name="Heuer A."/>
            <person name="Rast P."/>
            <person name="Oberbeckmann S."/>
            <person name="Bunk B."/>
            <person name="Jeske O."/>
            <person name="Meyerdierks A."/>
            <person name="Storesund J.E."/>
            <person name="Kallscheuer N."/>
            <person name="Luecker S."/>
            <person name="Lage O.M."/>
            <person name="Pohl T."/>
            <person name="Merkel B.J."/>
            <person name="Hornburger P."/>
            <person name="Mueller R.-W."/>
            <person name="Bruemmer F."/>
            <person name="Labrenz M."/>
            <person name="Spormann A.M."/>
            <person name="Op Den Camp H."/>
            <person name="Overmann J."/>
            <person name="Amann R."/>
            <person name="Jetten M.S.M."/>
            <person name="Mascher T."/>
            <person name="Medema M.H."/>
            <person name="Devos D.P."/>
            <person name="Kaster A.-K."/>
            <person name="Ovreas L."/>
            <person name="Rohde M."/>
            <person name="Galperin M.Y."/>
            <person name="Jogler C."/>
        </authorList>
    </citation>
    <scope>NUCLEOTIDE SEQUENCE [LARGE SCALE GENOMIC DNA]</scope>
    <source>
        <strain evidence="1 2">Pla52o</strain>
    </source>
</reference>
<protein>
    <submittedName>
        <fullName evidence="1">Uncharacterized protein</fullName>
    </submittedName>
</protein>
<evidence type="ECO:0000313" key="1">
    <source>
        <dbReference type="EMBL" id="TWU17759.1"/>
    </source>
</evidence>
<proteinExistence type="predicted"/>